<feature type="compositionally biased region" description="Polar residues" evidence="1">
    <location>
        <begin position="1"/>
        <end position="14"/>
    </location>
</feature>
<reference evidence="3" key="1">
    <citation type="journal article" date="2010" name="Science">
        <title>Signatures of adaptation to obligate biotrophy in the Hyaloperonospora arabidopsidis genome.</title>
        <authorList>
            <person name="Baxter L."/>
            <person name="Tripathy S."/>
            <person name="Ishaque N."/>
            <person name="Boot N."/>
            <person name="Cabral A."/>
            <person name="Kemen E."/>
            <person name="Thines M."/>
            <person name="Ah-Fong A."/>
            <person name="Anderson R."/>
            <person name="Badejoko W."/>
            <person name="Bittner-Eddy P."/>
            <person name="Boore J.L."/>
            <person name="Chibucos M.C."/>
            <person name="Coates M."/>
            <person name="Dehal P."/>
            <person name="Delehaunty K."/>
            <person name="Dong S."/>
            <person name="Downton P."/>
            <person name="Dumas B."/>
            <person name="Fabro G."/>
            <person name="Fronick C."/>
            <person name="Fuerstenberg S.I."/>
            <person name="Fulton L."/>
            <person name="Gaulin E."/>
            <person name="Govers F."/>
            <person name="Hughes L."/>
            <person name="Humphray S."/>
            <person name="Jiang R.H."/>
            <person name="Judelson H."/>
            <person name="Kamoun S."/>
            <person name="Kyung K."/>
            <person name="Meijer H."/>
            <person name="Minx P."/>
            <person name="Morris P."/>
            <person name="Nelson J."/>
            <person name="Phuntumart V."/>
            <person name="Qutob D."/>
            <person name="Rehmany A."/>
            <person name="Rougon-Cardoso A."/>
            <person name="Ryden P."/>
            <person name="Torto-Alalibo T."/>
            <person name="Studholme D."/>
            <person name="Wang Y."/>
            <person name="Win J."/>
            <person name="Wood J."/>
            <person name="Clifton S.W."/>
            <person name="Rogers J."/>
            <person name="Van den Ackerveken G."/>
            <person name="Jones J.D."/>
            <person name="McDowell J.M."/>
            <person name="Beynon J."/>
            <person name="Tyler B.M."/>
        </authorList>
    </citation>
    <scope>NUCLEOTIDE SEQUENCE [LARGE SCALE GENOMIC DNA]</scope>
    <source>
        <strain evidence="3">Emoy2</strain>
    </source>
</reference>
<dbReference type="EnsemblProtists" id="HpaT810625">
    <property type="protein sequence ID" value="HpaP810625"/>
    <property type="gene ID" value="HpaG810625"/>
</dbReference>
<protein>
    <submittedName>
        <fullName evidence="2">Uncharacterized protein</fullName>
    </submittedName>
</protein>
<dbReference type="VEuPathDB" id="FungiDB:HpaG810626"/>
<accession>M4BVT2</accession>
<dbReference type="InParanoid" id="M4BVT2"/>
<organism evidence="2 3">
    <name type="scientific">Hyaloperonospora arabidopsidis (strain Emoy2)</name>
    <name type="common">Downy mildew agent</name>
    <name type="synonym">Peronospora arabidopsidis</name>
    <dbReference type="NCBI Taxonomy" id="559515"/>
    <lineage>
        <taxon>Eukaryota</taxon>
        <taxon>Sar</taxon>
        <taxon>Stramenopiles</taxon>
        <taxon>Oomycota</taxon>
        <taxon>Peronosporomycetes</taxon>
        <taxon>Peronosporales</taxon>
        <taxon>Peronosporaceae</taxon>
        <taxon>Hyaloperonospora</taxon>
    </lineage>
</organism>
<keyword evidence="3" id="KW-1185">Reference proteome</keyword>
<dbReference type="Proteomes" id="UP000011713">
    <property type="component" value="Unassembled WGS sequence"/>
</dbReference>
<feature type="compositionally biased region" description="Basic and acidic residues" evidence="1">
    <location>
        <begin position="15"/>
        <end position="27"/>
    </location>
</feature>
<name>M4BVT2_HYAAE</name>
<sequence length="58" mass="6624">MSLSSHPANPFKSNGSEREMKTPDIRPRMCSAEDEDLAVHGEEMWDEEPDTGTRRRCC</sequence>
<dbReference type="EnsemblProtists" id="HpaT810626">
    <property type="protein sequence ID" value="HpaP810626"/>
    <property type="gene ID" value="HpaG810626"/>
</dbReference>
<proteinExistence type="predicted"/>
<dbReference type="EMBL" id="JH597986">
    <property type="status" value="NOT_ANNOTATED_CDS"/>
    <property type="molecule type" value="Genomic_DNA"/>
</dbReference>
<dbReference type="HOGENOM" id="CLU_2983152_0_0_1"/>
<reference evidence="2" key="2">
    <citation type="submission" date="2015-06" db="UniProtKB">
        <authorList>
            <consortium name="EnsemblProtists"/>
        </authorList>
    </citation>
    <scope>IDENTIFICATION</scope>
    <source>
        <strain evidence="2">Emoy2</strain>
    </source>
</reference>
<evidence type="ECO:0000313" key="3">
    <source>
        <dbReference type="Proteomes" id="UP000011713"/>
    </source>
</evidence>
<dbReference type="AlphaFoldDB" id="M4BVT2"/>
<evidence type="ECO:0000256" key="1">
    <source>
        <dbReference type="SAM" id="MobiDB-lite"/>
    </source>
</evidence>
<evidence type="ECO:0000313" key="2">
    <source>
        <dbReference type="EnsemblProtists" id="HpaP810626"/>
    </source>
</evidence>
<feature type="region of interest" description="Disordered" evidence="1">
    <location>
        <begin position="1"/>
        <end position="58"/>
    </location>
</feature>